<organism evidence="1 2">
    <name type="scientific">Pseudocercospora fijiensis (strain CIRAD86)</name>
    <name type="common">Black leaf streak disease fungus</name>
    <name type="synonym">Mycosphaerella fijiensis</name>
    <dbReference type="NCBI Taxonomy" id="383855"/>
    <lineage>
        <taxon>Eukaryota</taxon>
        <taxon>Fungi</taxon>
        <taxon>Dikarya</taxon>
        <taxon>Ascomycota</taxon>
        <taxon>Pezizomycotina</taxon>
        <taxon>Dothideomycetes</taxon>
        <taxon>Dothideomycetidae</taxon>
        <taxon>Mycosphaerellales</taxon>
        <taxon>Mycosphaerellaceae</taxon>
        <taxon>Pseudocercospora</taxon>
    </lineage>
</organism>
<proteinExistence type="predicted"/>
<name>M3AU37_PSEFD</name>
<dbReference type="GeneID" id="19336699"/>
<sequence length="262" mass="29205">MHRRRRFQEFRTSLAENANMEDEWSSFGAYVDGYCIEISGTAGPSEGSVLEDAESDTTRIQIHADRRAWTSCSAGQLRRYCCQISDVSLGFSGPMSLPLWLQSKWKYLRRRRRSRRLGCDGEVRQTPRPNAPPLCRATPASNFFSSIFITHHYDYDTPKQQVHHCTDIGAQRAGSMPMSFGGMAQGDDSILTYTGGRRQLDHTCLGTSASIWLSSTEERGLIRHRKEGFSIFSAGGELLIGSAAANLDTAATARENPKISQK</sequence>
<dbReference type="EMBL" id="KB446561">
    <property type="protein sequence ID" value="EME80658.1"/>
    <property type="molecule type" value="Genomic_DNA"/>
</dbReference>
<dbReference type="VEuPathDB" id="FungiDB:MYCFIDRAFT_208630"/>
<gene>
    <name evidence="1" type="ORF">MYCFIDRAFT_208630</name>
</gene>
<dbReference type="HOGENOM" id="CLU_1062175_0_0_1"/>
<dbReference type="RefSeq" id="XP_007929543.1">
    <property type="nucleotide sequence ID" value="XM_007931352.1"/>
</dbReference>
<accession>M3AU37</accession>
<dbReference type="KEGG" id="pfj:MYCFIDRAFT_208630"/>
<evidence type="ECO:0000313" key="2">
    <source>
        <dbReference type="Proteomes" id="UP000016932"/>
    </source>
</evidence>
<dbReference type="AlphaFoldDB" id="M3AU37"/>
<reference evidence="1 2" key="1">
    <citation type="journal article" date="2012" name="PLoS Pathog.">
        <title>Diverse lifestyles and strategies of plant pathogenesis encoded in the genomes of eighteen Dothideomycetes fungi.</title>
        <authorList>
            <person name="Ohm R.A."/>
            <person name="Feau N."/>
            <person name="Henrissat B."/>
            <person name="Schoch C.L."/>
            <person name="Horwitz B.A."/>
            <person name="Barry K.W."/>
            <person name="Condon B.J."/>
            <person name="Copeland A.C."/>
            <person name="Dhillon B."/>
            <person name="Glaser F."/>
            <person name="Hesse C.N."/>
            <person name="Kosti I."/>
            <person name="LaButti K."/>
            <person name="Lindquist E.A."/>
            <person name="Lucas S."/>
            <person name="Salamov A.A."/>
            <person name="Bradshaw R.E."/>
            <person name="Ciuffetti L."/>
            <person name="Hamelin R.C."/>
            <person name="Kema G.H.J."/>
            <person name="Lawrence C."/>
            <person name="Scott J.A."/>
            <person name="Spatafora J.W."/>
            <person name="Turgeon B.G."/>
            <person name="de Wit P.J.G.M."/>
            <person name="Zhong S."/>
            <person name="Goodwin S.B."/>
            <person name="Grigoriev I.V."/>
        </authorList>
    </citation>
    <scope>NUCLEOTIDE SEQUENCE [LARGE SCALE GENOMIC DNA]</scope>
    <source>
        <strain evidence="1 2">CIRAD86</strain>
    </source>
</reference>
<protein>
    <submittedName>
        <fullName evidence="1">Uncharacterized protein</fullName>
    </submittedName>
</protein>
<evidence type="ECO:0000313" key="1">
    <source>
        <dbReference type="EMBL" id="EME80658.1"/>
    </source>
</evidence>
<keyword evidence="2" id="KW-1185">Reference proteome</keyword>
<dbReference type="Proteomes" id="UP000016932">
    <property type="component" value="Unassembled WGS sequence"/>
</dbReference>